<reference evidence="3 4" key="1">
    <citation type="submission" date="2019-07" db="EMBL/GenBank/DDBJ databases">
        <title>Genomic Encyclopedia of Archaeal and Bacterial Type Strains, Phase II (KMG-II): from individual species to whole genera.</title>
        <authorList>
            <person name="Goeker M."/>
        </authorList>
    </citation>
    <scope>NUCLEOTIDE SEQUENCE [LARGE SCALE GENOMIC DNA]</scope>
    <source>
        <strain evidence="3 4">ATCC BAA-1139</strain>
    </source>
</reference>
<gene>
    <name evidence="3" type="ORF">JN12_00052</name>
</gene>
<evidence type="ECO:0000313" key="3">
    <source>
        <dbReference type="EMBL" id="TWJ33380.1"/>
    </source>
</evidence>
<feature type="domain" description="Protein-PII uridylyltransferase N-terminal" evidence="1">
    <location>
        <begin position="91"/>
        <end position="220"/>
    </location>
</feature>
<dbReference type="OrthoDB" id="9808528at2"/>
<dbReference type="AlphaFoldDB" id="A0A562WSL8"/>
<proteinExistence type="predicted"/>
<feature type="domain" description="DUF294" evidence="2">
    <location>
        <begin position="288"/>
        <end position="424"/>
    </location>
</feature>
<dbReference type="Pfam" id="PF03445">
    <property type="entry name" value="DUF294"/>
    <property type="match status" value="1"/>
</dbReference>
<dbReference type="RefSeq" id="WP_145016906.1">
    <property type="nucleotide sequence ID" value="NZ_VLLN01000001.1"/>
</dbReference>
<dbReference type="Proteomes" id="UP000319449">
    <property type="component" value="Unassembled WGS sequence"/>
</dbReference>
<comment type="caution">
    <text evidence="3">The sequence shown here is derived from an EMBL/GenBank/DDBJ whole genome shotgun (WGS) entry which is preliminary data.</text>
</comment>
<organism evidence="3 4">
    <name type="scientific">Geobacter argillaceus</name>
    <dbReference type="NCBI Taxonomy" id="345631"/>
    <lineage>
        <taxon>Bacteria</taxon>
        <taxon>Pseudomonadati</taxon>
        <taxon>Thermodesulfobacteriota</taxon>
        <taxon>Desulfuromonadia</taxon>
        <taxon>Geobacterales</taxon>
        <taxon>Geobacteraceae</taxon>
        <taxon>Geobacter</taxon>
    </lineage>
</organism>
<keyword evidence="4" id="KW-1185">Reference proteome</keyword>
<dbReference type="InterPro" id="IPR005105">
    <property type="entry name" value="GlnD_Uridyltrans_N"/>
</dbReference>
<dbReference type="GO" id="GO:0008773">
    <property type="term" value="F:[protein-PII] uridylyltransferase activity"/>
    <property type="evidence" value="ECO:0007669"/>
    <property type="project" value="InterPro"/>
</dbReference>
<name>A0A562WSL8_9BACT</name>
<evidence type="ECO:0000259" key="2">
    <source>
        <dbReference type="Pfam" id="PF10335"/>
    </source>
</evidence>
<dbReference type="EMBL" id="VLLN01000001">
    <property type="protein sequence ID" value="TWJ33380.1"/>
    <property type="molecule type" value="Genomic_DNA"/>
</dbReference>
<evidence type="ECO:0000259" key="1">
    <source>
        <dbReference type="Pfam" id="PF03445"/>
    </source>
</evidence>
<accession>A0A562WSL8</accession>
<dbReference type="InterPro" id="IPR018821">
    <property type="entry name" value="DUF294_put_nucleoTrafse_sb-bd"/>
</dbReference>
<dbReference type="Pfam" id="PF10335">
    <property type="entry name" value="DUF294_C"/>
    <property type="match status" value="1"/>
</dbReference>
<sequence>MAIFLGSSGNGILASRGAADLLAFLRDQATSRHAPAEADEESNLLSRLSHELDHEIAYEKATSVTFTAFLDSLDQAAYADELAAAYRRCVALCKEYFVHRQSVLAMHEMAGLAKDRLITAAALLAFKLLHLEDKHTPTARFAILTAGSSGRQEQTLRSNGSFFLIFDDSDGADREYFNRLKFQILALLRECGCTVAPDLHAPGDYVWTGTLAVWQEFIAQADRGPLPDRRPSIHLPGFFHTTDDETAPHLLEQLVDLRIVAGDPALLASGMALTAARIAGCWQMSTGRALARRATALPLAVGMFGGYRVERGGEHRGYFNLDQLAITPLITAVRWLSFATGMAGTGTMARIKGLQERGNLGIELTERLLHAYNDFISLKLFRQSTGNCDDGYACFIDPKDLTEDLEQRLKNGLQAVSALEKIAYLYFTERA</sequence>
<protein>
    <submittedName>
        <fullName evidence="3">Putative nucleotidyltransferase DUF294</fullName>
    </submittedName>
</protein>
<evidence type="ECO:0000313" key="4">
    <source>
        <dbReference type="Proteomes" id="UP000319449"/>
    </source>
</evidence>
<keyword evidence="3" id="KW-0808">Transferase</keyword>